<evidence type="ECO:0000313" key="2">
    <source>
        <dbReference type="Proteomes" id="UP000030746"/>
    </source>
</evidence>
<sequence>MCPLFRKVAFNLFISKSFEISSKIFTSYLKDKLISGYYRQDEVTDAFIENIALNKPANMSSVYSMDGAAWEGVDGRHDGFVNTKQSELEWWFFTSYVEDKNFANFYHEYVVISRTRCIYSCFDDEVCIAVAYHGSRKMCYLFESFPACETSTTDIGMVTYMSPDKFVSNIAFNKPALMSSVFKNEKGCRAVDGDLSSLTRTRESTLEWWCVDLEKIYNFTSIVIYNKNSGHYMSINRLIGFQLKLNDNGECNLETFHDSVVCYKDNRTWRLYEYHLTSCNQPDVDFSSRFIFISPRSSLPVTIREVFVSATDV</sequence>
<dbReference type="PANTHER" id="PTHR45713">
    <property type="entry name" value="FTP DOMAIN-CONTAINING PROTEIN"/>
    <property type="match status" value="1"/>
</dbReference>
<dbReference type="Gene3D" id="2.60.120.260">
    <property type="entry name" value="Galactose-binding domain-like"/>
    <property type="match status" value="2"/>
</dbReference>
<dbReference type="RefSeq" id="XP_009050526.1">
    <property type="nucleotide sequence ID" value="XM_009052278.1"/>
</dbReference>
<dbReference type="EMBL" id="KB201205">
    <property type="protein sequence ID" value="ESO98901.1"/>
    <property type="molecule type" value="Genomic_DNA"/>
</dbReference>
<dbReference type="GeneID" id="20237896"/>
<evidence type="ECO:0008006" key="3">
    <source>
        <dbReference type="Google" id="ProtNLM"/>
    </source>
</evidence>
<gene>
    <name evidence="1" type="ORF">LOTGIDRAFT_158858</name>
</gene>
<dbReference type="OrthoDB" id="6092025at2759"/>
<protein>
    <recommendedName>
        <fullName evidence="3">F5/8 type C domain-containing protein</fullName>
    </recommendedName>
</protein>
<reference evidence="1 2" key="1">
    <citation type="journal article" date="2013" name="Nature">
        <title>Insights into bilaterian evolution from three spiralian genomes.</title>
        <authorList>
            <person name="Simakov O."/>
            <person name="Marletaz F."/>
            <person name="Cho S.J."/>
            <person name="Edsinger-Gonzales E."/>
            <person name="Havlak P."/>
            <person name="Hellsten U."/>
            <person name="Kuo D.H."/>
            <person name="Larsson T."/>
            <person name="Lv J."/>
            <person name="Arendt D."/>
            <person name="Savage R."/>
            <person name="Osoegawa K."/>
            <person name="de Jong P."/>
            <person name="Grimwood J."/>
            <person name="Chapman J.A."/>
            <person name="Shapiro H."/>
            <person name="Aerts A."/>
            <person name="Otillar R.P."/>
            <person name="Terry A.Y."/>
            <person name="Boore J.L."/>
            <person name="Grigoriev I.V."/>
            <person name="Lindberg D.R."/>
            <person name="Seaver E.C."/>
            <person name="Weisblat D.A."/>
            <person name="Putnam N.H."/>
            <person name="Rokhsar D.S."/>
        </authorList>
    </citation>
    <scope>NUCLEOTIDE SEQUENCE [LARGE SCALE GENOMIC DNA]</scope>
</reference>
<dbReference type="KEGG" id="lgi:LOTGIDRAFT_158858"/>
<dbReference type="PANTHER" id="PTHR45713:SF6">
    <property type="entry name" value="F5_8 TYPE C DOMAIN-CONTAINING PROTEIN"/>
    <property type="match status" value="1"/>
</dbReference>
<organism evidence="1 2">
    <name type="scientific">Lottia gigantea</name>
    <name type="common">Giant owl limpet</name>
    <dbReference type="NCBI Taxonomy" id="225164"/>
    <lineage>
        <taxon>Eukaryota</taxon>
        <taxon>Metazoa</taxon>
        <taxon>Spiralia</taxon>
        <taxon>Lophotrochozoa</taxon>
        <taxon>Mollusca</taxon>
        <taxon>Gastropoda</taxon>
        <taxon>Patellogastropoda</taxon>
        <taxon>Lottioidea</taxon>
        <taxon>Lottiidae</taxon>
        <taxon>Lottia</taxon>
    </lineage>
</organism>
<name>V4AYW3_LOTGI</name>
<dbReference type="Pfam" id="PF22633">
    <property type="entry name" value="F5_F8_type_C_2"/>
    <property type="match status" value="1"/>
</dbReference>
<proteinExistence type="predicted"/>
<dbReference type="HOGENOM" id="CLU_077235_0_0_1"/>
<dbReference type="InterPro" id="IPR051941">
    <property type="entry name" value="BG_Antigen-Binding_Lectin"/>
</dbReference>
<dbReference type="AlphaFoldDB" id="V4AYW3"/>
<keyword evidence="2" id="KW-1185">Reference proteome</keyword>
<evidence type="ECO:0000313" key="1">
    <source>
        <dbReference type="EMBL" id="ESO98901.1"/>
    </source>
</evidence>
<accession>V4AYW3</accession>
<dbReference type="CTD" id="20237896"/>
<dbReference type="SUPFAM" id="SSF49785">
    <property type="entry name" value="Galactose-binding domain-like"/>
    <property type="match status" value="2"/>
</dbReference>
<dbReference type="InterPro" id="IPR008979">
    <property type="entry name" value="Galactose-bd-like_sf"/>
</dbReference>
<dbReference type="Proteomes" id="UP000030746">
    <property type="component" value="Unassembled WGS sequence"/>
</dbReference>